<comment type="caution">
    <text evidence="2">The sequence shown here is derived from an EMBL/GenBank/DDBJ whole genome shotgun (WGS) entry which is preliminary data.</text>
</comment>
<dbReference type="AlphaFoldDB" id="A0A0M0BTC8"/>
<evidence type="ECO:0000313" key="3">
    <source>
        <dbReference type="Proteomes" id="UP000037237"/>
    </source>
</evidence>
<accession>A0A0M0BTC8</accession>
<evidence type="ECO:0000256" key="1">
    <source>
        <dbReference type="SAM" id="Phobius"/>
    </source>
</evidence>
<keyword evidence="1" id="KW-0812">Transmembrane</keyword>
<dbReference type="Proteomes" id="UP000037237">
    <property type="component" value="Unassembled WGS sequence"/>
</dbReference>
<reference evidence="2 3" key="1">
    <citation type="submission" date="2015-06" db="EMBL/GenBank/DDBJ databases">
        <title>New insights into the roles of widespread benthic archaea in carbon and nitrogen cycling.</title>
        <authorList>
            <person name="Lazar C.S."/>
            <person name="Baker B.J."/>
            <person name="Seitz K.W."/>
            <person name="Hyde A.S."/>
            <person name="Dick G.J."/>
            <person name="Hinrichs K.-U."/>
            <person name="Teske A.P."/>
        </authorList>
    </citation>
    <scope>NUCLEOTIDE SEQUENCE [LARGE SCALE GENOMIC DNA]</scope>
    <source>
        <strain evidence="2">SG8-32-1</strain>
    </source>
</reference>
<protein>
    <submittedName>
        <fullName evidence="2">Uncharacterized protein</fullName>
    </submittedName>
</protein>
<organism evidence="2 3">
    <name type="scientific">miscellaneous Crenarchaeota group-1 archaeon SG8-32-1</name>
    <dbReference type="NCBI Taxonomy" id="1685124"/>
    <lineage>
        <taxon>Archaea</taxon>
        <taxon>Candidatus Bathyarchaeota</taxon>
        <taxon>MCG-1</taxon>
    </lineage>
</organism>
<evidence type="ECO:0000313" key="2">
    <source>
        <dbReference type="EMBL" id="KON31868.1"/>
    </source>
</evidence>
<gene>
    <name evidence="2" type="ORF">AC477_03720</name>
</gene>
<sequence length="158" mass="18289">MVFQKTLLAIRVLWLAVSGVSSIWFSYWIFYEALVWNKLLDQATPINYVALILSIVLFIIGTQLGKIDVFKKPKLLSEQNLSEKFSEKNRMPYAQISSQGEQIQQIQLHSDEKKRKTLMPKGSPRCKFYLGYLPNRPKSVEIPEECLVCEQMVKCLSK</sequence>
<name>A0A0M0BTC8_9ARCH</name>
<proteinExistence type="predicted"/>
<dbReference type="EMBL" id="LFWU01000087">
    <property type="protein sequence ID" value="KON31868.1"/>
    <property type="molecule type" value="Genomic_DNA"/>
</dbReference>
<feature type="transmembrane region" description="Helical" evidence="1">
    <location>
        <begin position="12"/>
        <end position="31"/>
    </location>
</feature>
<feature type="transmembrane region" description="Helical" evidence="1">
    <location>
        <begin position="46"/>
        <end position="65"/>
    </location>
</feature>
<keyword evidence="1" id="KW-1133">Transmembrane helix</keyword>
<keyword evidence="1" id="KW-0472">Membrane</keyword>